<dbReference type="EMBL" id="CM037028">
    <property type="protein sequence ID" value="KAH7656859.1"/>
    <property type="molecule type" value="Genomic_DNA"/>
</dbReference>
<sequence>MEDVTGIPRIPSPMAPQDPLVLEEDNLGKKQICVSNDEFMDEKENVSAGNALVVPRETPMMPMSKRKAKGFNLRKSLAWNKAFFTEEGVLDPMEMSTLTGSVTKASGSFQPGAKGAMSPLTRFNVSSERSRPVLQDLGDTVCDTGSAKPSVKDVKDVKAGKVSSIHREELEIDAVSVKKSPQKGLLRTVLQSPFLSSQKRVANTCRTNPASKIPKVIHTKTSLPLAFKSSTMGTKGSKCNQSIVVVNTVQSTSLIRGISPDSDKDVGSSSTSDKDSDGFKMTMVEKASDTSKINQDPFFQRKIHEPITSKGFRKPASSVQNNDHRICGGLPAGSAVAHAKPSGLRMPTPTMGFFSQGKVSPKYNSQPQKVAQPFISKIPPPRKFTNEKPLGESRPTTTQKLKTPTVTTKSTSAHVASSRSQAISAQNCSKPSTAALGRQPAMKLRVRMLSPHDVDREGAFSSGSSNCPTNQVPVQMEVADGRIANPSLETSFSGNARDANQLIENHSEHEISCSNFSTQVHNSSKLQESDLNQQQACDSVELKLRILPPHDVDRERTFSFGSSNCPTNQEPEQMEVADSRIVNPSLEASFSGNVREANQLIENYGEHEISCSNFSTQVHNLSKLQESDLNQQQACDSVNIENPEVQDSKDGSFSVTVEDKHTVGTVGNPTCELACGFTTNRDDHGASMVVESSLRLNVESMAESNDISSNLNLDLSSSQGIGIPVKSLVQETSYQTGVAAHRDDAVIPHLQERKHSAGATSDILPLKKPINAVPFSDEWLAAVESYGEGILEQKTGPVQNSPPEKVLSEPGPWSPVKRKAQEIGPYDCTKYSKDLSTSETN</sequence>
<evidence type="ECO:0000313" key="2">
    <source>
        <dbReference type="Proteomes" id="UP000827976"/>
    </source>
</evidence>
<dbReference type="Proteomes" id="UP000827976">
    <property type="component" value="Chromosome 18"/>
</dbReference>
<protein>
    <submittedName>
        <fullName evidence="1">Sirtuin catalytic core small domain-containing protein</fullName>
    </submittedName>
</protein>
<name>A0ACB7U958_DIOAL</name>
<reference evidence="2" key="1">
    <citation type="journal article" date="2022" name="Nat. Commun.">
        <title>Chromosome evolution and the genetic basis of agronomically important traits in greater yam.</title>
        <authorList>
            <person name="Bredeson J.V."/>
            <person name="Lyons J.B."/>
            <person name="Oniyinde I.O."/>
            <person name="Okereke N.R."/>
            <person name="Kolade O."/>
            <person name="Nnabue I."/>
            <person name="Nwadili C.O."/>
            <person name="Hribova E."/>
            <person name="Parker M."/>
            <person name="Nwogha J."/>
            <person name="Shu S."/>
            <person name="Carlson J."/>
            <person name="Kariba R."/>
            <person name="Muthemba S."/>
            <person name="Knop K."/>
            <person name="Barton G.J."/>
            <person name="Sherwood A.V."/>
            <person name="Lopez-Montes A."/>
            <person name="Asiedu R."/>
            <person name="Jamnadass R."/>
            <person name="Muchugi A."/>
            <person name="Goodstein D."/>
            <person name="Egesi C.N."/>
            <person name="Featherston J."/>
            <person name="Asfaw A."/>
            <person name="Simpson G.G."/>
            <person name="Dolezel J."/>
            <person name="Hendre P.S."/>
            <person name="Van Deynze A."/>
            <person name="Kumar P.L."/>
            <person name="Obidiegwu J.E."/>
            <person name="Bhattacharjee R."/>
            <person name="Rokhsar D.S."/>
        </authorList>
    </citation>
    <scope>NUCLEOTIDE SEQUENCE [LARGE SCALE GENOMIC DNA]</scope>
    <source>
        <strain evidence="2">cv. TDa95/00328</strain>
    </source>
</reference>
<accession>A0ACB7U958</accession>
<keyword evidence="2" id="KW-1185">Reference proteome</keyword>
<evidence type="ECO:0000313" key="1">
    <source>
        <dbReference type="EMBL" id="KAH7656859.1"/>
    </source>
</evidence>
<comment type="caution">
    <text evidence="1">The sequence shown here is derived from an EMBL/GenBank/DDBJ whole genome shotgun (WGS) entry which is preliminary data.</text>
</comment>
<gene>
    <name evidence="1" type="ORF">IHE45_18G101900</name>
</gene>
<proteinExistence type="predicted"/>
<organism evidence="1 2">
    <name type="scientific">Dioscorea alata</name>
    <name type="common">Purple yam</name>
    <dbReference type="NCBI Taxonomy" id="55571"/>
    <lineage>
        <taxon>Eukaryota</taxon>
        <taxon>Viridiplantae</taxon>
        <taxon>Streptophyta</taxon>
        <taxon>Embryophyta</taxon>
        <taxon>Tracheophyta</taxon>
        <taxon>Spermatophyta</taxon>
        <taxon>Magnoliopsida</taxon>
        <taxon>Liliopsida</taxon>
        <taxon>Dioscoreales</taxon>
        <taxon>Dioscoreaceae</taxon>
        <taxon>Dioscorea</taxon>
    </lineage>
</organism>